<sequence>MGRLRIFNRTLSLIILPSGLFGEVRNMHLGFSVLTTSVIRSTSRLKSAFLGTLRTTAPLTFASNSYIVNVGGQSTIFSPGSSTQRMIKSMSSSAPHPTRI</sequence>
<organism evidence="1">
    <name type="scientific">Opuntia streptacantha</name>
    <name type="common">Prickly pear cactus</name>
    <name type="synonym">Opuntia cardona</name>
    <dbReference type="NCBI Taxonomy" id="393608"/>
    <lineage>
        <taxon>Eukaryota</taxon>
        <taxon>Viridiplantae</taxon>
        <taxon>Streptophyta</taxon>
        <taxon>Embryophyta</taxon>
        <taxon>Tracheophyta</taxon>
        <taxon>Spermatophyta</taxon>
        <taxon>Magnoliopsida</taxon>
        <taxon>eudicotyledons</taxon>
        <taxon>Gunneridae</taxon>
        <taxon>Pentapetalae</taxon>
        <taxon>Caryophyllales</taxon>
        <taxon>Cactineae</taxon>
        <taxon>Cactaceae</taxon>
        <taxon>Opuntioideae</taxon>
        <taxon>Opuntia</taxon>
    </lineage>
</organism>
<accession>A0A7C9AUS9</accession>
<dbReference type="AlphaFoldDB" id="A0A7C9AUS9"/>
<dbReference type="EMBL" id="GISG01267449">
    <property type="protein sequence ID" value="MBA4675510.1"/>
    <property type="molecule type" value="Transcribed_RNA"/>
</dbReference>
<proteinExistence type="predicted"/>
<evidence type="ECO:0000313" key="1">
    <source>
        <dbReference type="EMBL" id="MBA4675510.1"/>
    </source>
</evidence>
<reference evidence="1" key="1">
    <citation type="journal article" date="2013" name="J. Plant Res.">
        <title>Effect of fungi and light on seed germination of three Opuntia species from semiarid lands of central Mexico.</title>
        <authorList>
            <person name="Delgado-Sanchez P."/>
            <person name="Jimenez-Bremont J.F."/>
            <person name="Guerrero-Gonzalez Mde L."/>
            <person name="Flores J."/>
        </authorList>
    </citation>
    <scope>NUCLEOTIDE SEQUENCE</scope>
    <source>
        <tissue evidence="1">Cladode</tissue>
    </source>
</reference>
<protein>
    <submittedName>
        <fullName evidence="1">Uncharacterized protein</fullName>
    </submittedName>
</protein>
<reference evidence="1" key="2">
    <citation type="submission" date="2020-07" db="EMBL/GenBank/DDBJ databases">
        <authorList>
            <person name="Vera ALvarez R."/>
            <person name="Arias-Moreno D.M."/>
            <person name="Jimenez-Jacinto V."/>
            <person name="Jimenez-Bremont J.F."/>
            <person name="Swaminathan K."/>
            <person name="Moose S.P."/>
            <person name="Guerrero-Gonzalez M.L."/>
            <person name="Marino-Ramirez L."/>
            <person name="Landsman D."/>
            <person name="Rodriguez-Kessler M."/>
            <person name="Delgado-Sanchez P."/>
        </authorList>
    </citation>
    <scope>NUCLEOTIDE SEQUENCE</scope>
    <source>
        <tissue evidence="1">Cladode</tissue>
    </source>
</reference>
<name>A0A7C9AUS9_OPUST</name>